<organism evidence="1 2">
    <name type="scientific">Paraburkholderia youngii</name>
    <dbReference type="NCBI Taxonomy" id="2782701"/>
    <lineage>
        <taxon>Bacteria</taxon>
        <taxon>Pseudomonadati</taxon>
        <taxon>Pseudomonadota</taxon>
        <taxon>Betaproteobacteria</taxon>
        <taxon>Burkholderiales</taxon>
        <taxon>Burkholderiaceae</taxon>
        <taxon>Paraburkholderia</taxon>
    </lineage>
</organism>
<name>A0A7Y6JW55_9BURK</name>
<dbReference type="RefSeq" id="WP_176105518.1">
    <property type="nucleotide sequence ID" value="NZ_JAALDK010000001.1"/>
</dbReference>
<dbReference type="InterPro" id="IPR058003">
    <property type="entry name" value="Phage_gp12"/>
</dbReference>
<sequence length="862" mass="93566">MAKVVGSYASVTRGVSEQVPQDRHPGQMWEQVNMISDPVVGCARRPGSVLKDSKGVVSAVGWGAMSDALKATMRAYRTYSFFQKGKEYALIYRSGPTIGDATWMPAVFCYCKTDGRFLDVALADAGALAPWTSGGFSAVTAVGDYLALAANTLGPGYSINDRYAATSNWGVAWVRSGAYSRTYTLTIKRSDDGAQFTASYTTMASSYPNLLDTSDIQSQDNPNYQKQINDRVNAYNSAVNKWIGDAQASIQPQNIAAQLASQLQAQGYNNLGTKGGTIFMDHVSSVTCDDGGDGTTFRAVHNSLDDAGKLSSIHGNGKVVQIKANNQVDPYYMVFKTDDPNAYWSTGKWVEGPAQIIQPGQVFAVAGINNAGDTLCLASSPTVLNAAYGFACPTFAGSVCGDKNQTGAVPYFFGKKISLMTMFQDRLVIVADGTVFMSRTGDYFNFFRKTMLSVNDDDPIQAYALGAADDVISKCVTYNKNLFLFGVRNQYTIPGTSAATPQSINIAPVAAERDTTLCQPVTHGNLIFYGTQVATSGDTPYSGLISQFQLGLFQDVPETFQVSKQLSRYIKGRPIEMATTNAPATLLVRTDGYDNGFYVYSYIDAPGTQSREFDSWSRWQFSDALGIVAGVSSFEQKLLSFSFALDGTVGHTTSLNILCNEFSMDTSDRTRPYFDAQRSLTQPGPINGQWGNWSTAAMWPDAYVAIGANHDEFLLNAAMSKWGMFSAQYPNIPTSDFIAGFDYPSYVVPTPPYVRDQNDKAIVNGRLVVNKYTASFTDSSGCVVNMVDNSGNERHIVSYAGRQVGHSNNVVGRVPISTTNFPVPVGRANIEHKIKFIAKVGLPMTISAIEWVGQFFTSGRRV</sequence>
<dbReference type="GeneID" id="301099370"/>
<protein>
    <submittedName>
        <fullName evidence="1">Phage tail protein</fullName>
    </submittedName>
</protein>
<accession>A0A7Y6JW55</accession>
<evidence type="ECO:0000313" key="2">
    <source>
        <dbReference type="Proteomes" id="UP000594380"/>
    </source>
</evidence>
<evidence type="ECO:0000313" key="1">
    <source>
        <dbReference type="EMBL" id="NUX98782.1"/>
    </source>
</evidence>
<reference evidence="1 2" key="1">
    <citation type="submission" date="2020-02" db="EMBL/GenBank/DDBJ databases">
        <title>Paraburkholderia simonii sp. nov. and Paraburkholderia youngii sp. nov. Brazilian and Mexican Mimosa-associated rhizobia.</title>
        <authorList>
            <person name="Mavima L."/>
            <person name="Beukes C.W."/>
            <person name="Chan W.Y."/>
            <person name="Palmer M."/>
            <person name="De Meyer S.E."/>
            <person name="James E.K."/>
            <person name="Venter S.N."/>
            <person name="Steenkamp E.T."/>
        </authorList>
    </citation>
    <scope>NUCLEOTIDE SEQUENCE [LARGE SCALE GENOMIC DNA]</scope>
    <source>
        <strain evidence="1 2">JPY169</strain>
    </source>
</reference>
<dbReference type="Proteomes" id="UP000594380">
    <property type="component" value="Unassembled WGS sequence"/>
</dbReference>
<dbReference type="Pfam" id="PF25675">
    <property type="entry name" value="Phage_nozzle"/>
    <property type="match status" value="2"/>
</dbReference>
<gene>
    <name evidence="1" type="ORF">G5S42_03290</name>
</gene>
<comment type="caution">
    <text evidence="1">The sequence shown here is derived from an EMBL/GenBank/DDBJ whole genome shotgun (WGS) entry which is preliminary data.</text>
</comment>
<dbReference type="EMBL" id="JAALDK010000001">
    <property type="protein sequence ID" value="NUX98782.1"/>
    <property type="molecule type" value="Genomic_DNA"/>
</dbReference>
<proteinExistence type="predicted"/>
<dbReference type="AlphaFoldDB" id="A0A7Y6JW55"/>